<proteinExistence type="predicted"/>
<evidence type="ECO:0000259" key="5">
    <source>
        <dbReference type="PROSITE" id="PS50222"/>
    </source>
</evidence>
<name>A0AAW0HWF8_MYOGA</name>
<gene>
    <name evidence="6" type="ORF">U0070_027310</name>
</gene>
<evidence type="ECO:0000313" key="7">
    <source>
        <dbReference type="Proteomes" id="UP001488838"/>
    </source>
</evidence>
<dbReference type="PANTHER" id="PTHR13025">
    <property type="entry name" value="EF-HAND DOMAIN-CONTAINING PROTEIN D"/>
    <property type="match status" value="1"/>
</dbReference>
<feature type="coiled-coil region" evidence="4">
    <location>
        <begin position="162"/>
        <end position="189"/>
    </location>
</feature>
<dbReference type="EMBL" id="JBBHLL010000305">
    <property type="protein sequence ID" value="KAK7806308.1"/>
    <property type="molecule type" value="Genomic_DNA"/>
</dbReference>
<keyword evidence="2" id="KW-0677">Repeat</keyword>
<keyword evidence="4" id="KW-0175">Coiled coil</keyword>
<keyword evidence="1" id="KW-0479">Metal-binding</keyword>
<feature type="domain" description="EF-hand" evidence="5">
    <location>
        <begin position="17"/>
        <end position="42"/>
    </location>
</feature>
<dbReference type="InterPro" id="IPR011992">
    <property type="entry name" value="EF-hand-dom_pair"/>
</dbReference>
<evidence type="ECO:0000313" key="6">
    <source>
        <dbReference type="EMBL" id="KAK7806308.1"/>
    </source>
</evidence>
<dbReference type="InterPro" id="IPR002048">
    <property type="entry name" value="EF_hand_dom"/>
</dbReference>
<evidence type="ECO:0000256" key="3">
    <source>
        <dbReference type="ARBA" id="ARBA00022837"/>
    </source>
</evidence>
<dbReference type="Pfam" id="PF13499">
    <property type="entry name" value="EF-hand_7"/>
    <property type="match status" value="1"/>
</dbReference>
<sequence>MARREAYQGTLKPLCVHRYDAGRDGFIDLMELKLMMEKLGAPQTHLGLKSMINEVDEDFDSKLSFREFLLIFRKAAAGELQEDSGLHVLARLSEIDVSTEGVKGAKNFFEAKVRSQGLRVVQLCGGVVQLCGGVVQLCDGVVQLCGGVVQLCGGVVQAINVSSRFEEEIKAEQEERKKQAEEVKQRKAAFKELQSTFK</sequence>
<dbReference type="InterPro" id="IPR040365">
    <property type="entry name" value="EFHD1/2"/>
</dbReference>
<evidence type="ECO:0000256" key="2">
    <source>
        <dbReference type="ARBA" id="ARBA00022737"/>
    </source>
</evidence>
<keyword evidence="7" id="KW-1185">Reference proteome</keyword>
<evidence type="ECO:0000256" key="4">
    <source>
        <dbReference type="SAM" id="Coils"/>
    </source>
</evidence>
<dbReference type="FunFam" id="1.10.238.10:FF:000112">
    <property type="entry name" value="EF-hand domain family, member D2"/>
    <property type="match status" value="1"/>
</dbReference>
<feature type="domain" description="EF-hand" evidence="5">
    <location>
        <begin position="43"/>
        <end position="78"/>
    </location>
</feature>
<dbReference type="GO" id="GO:0005509">
    <property type="term" value="F:calcium ion binding"/>
    <property type="evidence" value="ECO:0007669"/>
    <property type="project" value="InterPro"/>
</dbReference>
<dbReference type="AlphaFoldDB" id="A0AAW0HWF8"/>
<dbReference type="SUPFAM" id="SSF47473">
    <property type="entry name" value="EF-hand"/>
    <property type="match status" value="1"/>
</dbReference>
<dbReference type="Gene3D" id="1.10.238.10">
    <property type="entry name" value="EF-hand"/>
    <property type="match status" value="1"/>
</dbReference>
<dbReference type="PROSITE" id="PS50222">
    <property type="entry name" value="EF_HAND_2"/>
    <property type="match status" value="2"/>
</dbReference>
<accession>A0AAW0HWF8</accession>
<protein>
    <recommendedName>
        <fullName evidence="5">EF-hand domain-containing protein</fullName>
    </recommendedName>
</protein>
<organism evidence="6 7">
    <name type="scientific">Myodes glareolus</name>
    <name type="common">Bank vole</name>
    <name type="synonym">Clethrionomys glareolus</name>
    <dbReference type="NCBI Taxonomy" id="447135"/>
    <lineage>
        <taxon>Eukaryota</taxon>
        <taxon>Metazoa</taxon>
        <taxon>Chordata</taxon>
        <taxon>Craniata</taxon>
        <taxon>Vertebrata</taxon>
        <taxon>Euteleostomi</taxon>
        <taxon>Mammalia</taxon>
        <taxon>Eutheria</taxon>
        <taxon>Euarchontoglires</taxon>
        <taxon>Glires</taxon>
        <taxon>Rodentia</taxon>
        <taxon>Myomorpha</taxon>
        <taxon>Muroidea</taxon>
        <taxon>Cricetidae</taxon>
        <taxon>Arvicolinae</taxon>
        <taxon>Myodes</taxon>
    </lineage>
</organism>
<evidence type="ECO:0000256" key="1">
    <source>
        <dbReference type="ARBA" id="ARBA00022723"/>
    </source>
</evidence>
<dbReference type="Proteomes" id="UP001488838">
    <property type="component" value="Unassembled WGS sequence"/>
</dbReference>
<dbReference type="PANTHER" id="PTHR13025:SF2">
    <property type="entry name" value="EF-HAND DOMAIN-CONTAINING PROTEIN D2"/>
    <property type="match status" value="1"/>
</dbReference>
<keyword evidence="3" id="KW-0106">Calcium</keyword>
<reference evidence="6 7" key="1">
    <citation type="journal article" date="2023" name="bioRxiv">
        <title>Conserved and derived expression patterns and positive selection on dental genes reveal complex evolutionary context of ever-growing rodent molars.</title>
        <authorList>
            <person name="Calamari Z.T."/>
            <person name="Song A."/>
            <person name="Cohen E."/>
            <person name="Akter M."/>
            <person name="Roy R.D."/>
            <person name="Hallikas O."/>
            <person name="Christensen M.M."/>
            <person name="Li P."/>
            <person name="Marangoni P."/>
            <person name="Jernvall J."/>
            <person name="Klein O.D."/>
        </authorList>
    </citation>
    <scope>NUCLEOTIDE SEQUENCE [LARGE SCALE GENOMIC DNA]</scope>
    <source>
        <strain evidence="6">V071</strain>
    </source>
</reference>
<dbReference type="CDD" id="cd00051">
    <property type="entry name" value="EFh"/>
    <property type="match status" value="1"/>
</dbReference>
<comment type="caution">
    <text evidence="6">The sequence shown here is derived from an EMBL/GenBank/DDBJ whole genome shotgun (WGS) entry which is preliminary data.</text>
</comment>